<dbReference type="InterPro" id="IPR021309">
    <property type="entry name" value="YgaP-like_TM"/>
</dbReference>
<keyword evidence="1" id="KW-0472">Membrane</keyword>
<evidence type="ECO:0000313" key="3">
    <source>
        <dbReference type="EMBL" id="SHF70650.1"/>
    </source>
</evidence>
<keyword evidence="1" id="KW-1133">Transmembrane helix</keyword>
<keyword evidence="1" id="KW-0812">Transmembrane</keyword>
<dbReference type="Pfam" id="PF11127">
    <property type="entry name" value="YgaP-like_TM"/>
    <property type="match status" value="1"/>
</dbReference>
<dbReference type="RefSeq" id="WP_073364870.1">
    <property type="nucleotide sequence ID" value="NZ_FQVQ01000016.1"/>
</dbReference>
<sequence>MKKNMGFADRAIRLIIAAALVLLYTKGIISGTLGTLGLVFAGVFALTSLVRFCPLYTLLGIQTSKK</sequence>
<protein>
    <recommendedName>
        <fullName evidence="2">Inner membrane protein YgaP-like transmembrane domain-containing protein</fullName>
    </recommendedName>
</protein>
<evidence type="ECO:0000313" key="4">
    <source>
        <dbReference type="Proteomes" id="UP000184147"/>
    </source>
</evidence>
<dbReference type="EMBL" id="FQVQ01000016">
    <property type="protein sequence ID" value="SHF70650.1"/>
    <property type="molecule type" value="Genomic_DNA"/>
</dbReference>
<organism evidence="3 4">
    <name type="scientific">Flavobacterium fontis</name>
    <dbReference type="NCBI Taxonomy" id="1124188"/>
    <lineage>
        <taxon>Bacteria</taxon>
        <taxon>Pseudomonadati</taxon>
        <taxon>Bacteroidota</taxon>
        <taxon>Flavobacteriia</taxon>
        <taxon>Flavobacteriales</taxon>
        <taxon>Flavobacteriaceae</taxon>
        <taxon>Flavobacterium</taxon>
    </lineage>
</organism>
<evidence type="ECO:0000259" key="2">
    <source>
        <dbReference type="Pfam" id="PF11127"/>
    </source>
</evidence>
<proteinExistence type="predicted"/>
<gene>
    <name evidence="3" type="ORF">SAMN05444377_11656</name>
</gene>
<feature type="transmembrane region" description="Helical" evidence="1">
    <location>
        <begin position="37"/>
        <end position="59"/>
    </location>
</feature>
<reference evidence="3 4" key="1">
    <citation type="submission" date="2016-11" db="EMBL/GenBank/DDBJ databases">
        <authorList>
            <person name="Jaros S."/>
            <person name="Januszkiewicz K."/>
            <person name="Wedrychowicz H."/>
        </authorList>
    </citation>
    <scope>NUCLEOTIDE SEQUENCE [LARGE SCALE GENOMIC DNA]</scope>
    <source>
        <strain evidence="3 4">DSM 25660</strain>
    </source>
</reference>
<dbReference type="Proteomes" id="UP000184147">
    <property type="component" value="Unassembled WGS sequence"/>
</dbReference>
<dbReference type="STRING" id="1124188.SAMN05444377_11656"/>
<feature type="domain" description="Inner membrane protein YgaP-like transmembrane" evidence="2">
    <location>
        <begin position="1"/>
        <end position="65"/>
    </location>
</feature>
<keyword evidence="4" id="KW-1185">Reference proteome</keyword>
<accession>A0A1M5DUP7</accession>
<dbReference type="AlphaFoldDB" id="A0A1M5DUP7"/>
<name>A0A1M5DUP7_9FLAO</name>
<evidence type="ECO:0000256" key="1">
    <source>
        <dbReference type="SAM" id="Phobius"/>
    </source>
</evidence>